<proteinExistence type="predicted"/>
<dbReference type="Proteomes" id="UP001056120">
    <property type="component" value="Linkage Group LG18"/>
</dbReference>
<evidence type="ECO:0000313" key="2">
    <source>
        <dbReference type="Proteomes" id="UP001056120"/>
    </source>
</evidence>
<dbReference type="EMBL" id="CM042035">
    <property type="protein sequence ID" value="KAI3755476.1"/>
    <property type="molecule type" value="Genomic_DNA"/>
</dbReference>
<keyword evidence="2" id="KW-1185">Reference proteome</keyword>
<accession>A0ACB9E9K8</accession>
<protein>
    <submittedName>
        <fullName evidence="1">Uncharacterized protein</fullName>
    </submittedName>
</protein>
<gene>
    <name evidence="1" type="ORF">L1987_55277</name>
</gene>
<name>A0ACB9E9K8_9ASTR</name>
<evidence type="ECO:0000313" key="1">
    <source>
        <dbReference type="EMBL" id="KAI3755476.1"/>
    </source>
</evidence>
<comment type="caution">
    <text evidence="1">The sequence shown here is derived from an EMBL/GenBank/DDBJ whole genome shotgun (WGS) entry which is preliminary data.</text>
</comment>
<sequence>MKSQSDLPLFVSHLVRFVATQETLSKVLRALFGHRSSQFMVDDTNPRPNSGNNVRPIWELELGYQQPSGVKRKRADLKSFRSNIVRLGKTLTKKVIPDLNLSDEVCPEKSRNNRKRGFHMHKNLRKKGVLDVGVHLDDTTRGVEDVSQTEDWSEESDEELIIDKKKGLSAQEVGKEVADTIKVGQGVGIQLDGFEERVTVLVAELVNQNRSQ</sequence>
<organism evidence="1 2">
    <name type="scientific">Smallanthus sonchifolius</name>
    <dbReference type="NCBI Taxonomy" id="185202"/>
    <lineage>
        <taxon>Eukaryota</taxon>
        <taxon>Viridiplantae</taxon>
        <taxon>Streptophyta</taxon>
        <taxon>Embryophyta</taxon>
        <taxon>Tracheophyta</taxon>
        <taxon>Spermatophyta</taxon>
        <taxon>Magnoliopsida</taxon>
        <taxon>eudicotyledons</taxon>
        <taxon>Gunneridae</taxon>
        <taxon>Pentapetalae</taxon>
        <taxon>asterids</taxon>
        <taxon>campanulids</taxon>
        <taxon>Asterales</taxon>
        <taxon>Asteraceae</taxon>
        <taxon>Asteroideae</taxon>
        <taxon>Heliantheae alliance</taxon>
        <taxon>Millerieae</taxon>
        <taxon>Smallanthus</taxon>
    </lineage>
</organism>
<reference evidence="1 2" key="2">
    <citation type="journal article" date="2022" name="Mol. Ecol. Resour.">
        <title>The genomes of chicory, endive, great burdock and yacon provide insights into Asteraceae paleo-polyploidization history and plant inulin production.</title>
        <authorList>
            <person name="Fan W."/>
            <person name="Wang S."/>
            <person name="Wang H."/>
            <person name="Wang A."/>
            <person name="Jiang F."/>
            <person name="Liu H."/>
            <person name="Zhao H."/>
            <person name="Xu D."/>
            <person name="Zhang Y."/>
        </authorList>
    </citation>
    <scope>NUCLEOTIDE SEQUENCE [LARGE SCALE GENOMIC DNA]</scope>
    <source>
        <strain evidence="2">cv. Yunnan</strain>
        <tissue evidence="1">Leaves</tissue>
    </source>
</reference>
<reference evidence="2" key="1">
    <citation type="journal article" date="2022" name="Mol. Ecol. Resour.">
        <title>The genomes of chicory, endive, great burdock and yacon provide insights into Asteraceae palaeo-polyploidization history and plant inulin production.</title>
        <authorList>
            <person name="Fan W."/>
            <person name="Wang S."/>
            <person name="Wang H."/>
            <person name="Wang A."/>
            <person name="Jiang F."/>
            <person name="Liu H."/>
            <person name="Zhao H."/>
            <person name="Xu D."/>
            <person name="Zhang Y."/>
        </authorList>
    </citation>
    <scope>NUCLEOTIDE SEQUENCE [LARGE SCALE GENOMIC DNA]</scope>
    <source>
        <strain evidence="2">cv. Yunnan</strain>
    </source>
</reference>